<feature type="region of interest" description="Disordered" evidence="1">
    <location>
        <begin position="1"/>
        <end position="26"/>
    </location>
</feature>
<evidence type="ECO:0000313" key="2">
    <source>
        <dbReference type="EMBL" id="VCW74327.1"/>
    </source>
</evidence>
<feature type="region of interest" description="Disordered" evidence="1">
    <location>
        <begin position="59"/>
        <end position="94"/>
    </location>
</feature>
<evidence type="ECO:0000313" key="3">
    <source>
        <dbReference type="Proteomes" id="UP000269945"/>
    </source>
</evidence>
<organism evidence="2 3">
    <name type="scientific">Gulo gulo</name>
    <name type="common">Wolverine</name>
    <name type="synonym">Gluton</name>
    <dbReference type="NCBI Taxonomy" id="48420"/>
    <lineage>
        <taxon>Eukaryota</taxon>
        <taxon>Metazoa</taxon>
        <taxon>Chordata</taxon>
        <taxon>Craniata</taxon>
        <taxon>Vertebrata</taxon>
        <taxon>Euteleostomi</taxon>
        <taxon>Mammalia</taxon>
        <taxon>Eutheria</taxon>
        <taxon>Laurasiatheria</taxon>
        <taxon>Carnivora</taxon>
        <taxon>Caniformia</taxon>
        <taxon>Musteloidea</taxon>
        <taxon>Mustelidae</taxon>
        <taxon>Guloninae</taxon>
        <taxon>Gulo</taxon>
    </lineage>
</organism>
<name>A0A9X9LL53_GULGU</name>
<sequence>MVLGPERVGLAEKDPPGTSFPLGRATEGGGRGGFLAFLLTAEPGKVAIESVSTLDTGWSGGSVADLGSGPPTMHHTGDKQGSEQSRRRGSPVGGILHRELKQSCCCSNNKNKQLPWNR</sequence>
<accession>A0A9X9LL53</accession>
<reference evidence="2 3" key="1">
    <citation type="submission" date="2018-10" db="EMBL/GenBank/DDBJ databases">
        <authorList>
            <person name="Ekblom R."/>
            <person name="Jareborg N."/>
        </authorList>
    </citation>
    <scope>NUCLEOTIDE SEQUENCE [LARGE SCALE GENOMIC DNA]</scope>
    <source>
        <tissue evidence="2">Muscle</tissue>
    </source>
</reference>
<evidence type="ECO:0000256" key="1">
    <source>
        <dbReference type="SAM" id="MobiDB-lite"/>
    </source>
</evidence>
<comment type="caution">
    <text evidence="2">The sequence shown here is derived from an EMBL/GenBank/DDBJ whole genome shotgun (WGS) entry which is preliminary data.</text>
</comment>
<keyword evidence="3" id="KW-1185">Reference proteome</keyword>
<dbReference type="Proteomes" id="UP000269945">
    <property type="component" value="Unassembled WGS sequence"/>
</dbReference>
<dbReference type="EMBL" id="CYRY02006766">
    <property type="protein sequence ID" value="VCW74327.1"/>
    <property type="molecule type" value="Genomic_DNA"/>
</dbReference>
<proteinExistence type="predicted"/>
<dbReference type="AlphaFoldDB" id="A0A9X9LL53"/>
<feature type="compositionally biased region" description="Basic and acidic residues" evidence="1">
    <location>
        <begin position="75"/>
        <end position="86"/>
    </location>
</feature>
<protein>
    <submittedName>
        <fullName evidence="2">Uncharacterized protein</fullName>
    </submittedName>
</protein>
<gene>
    <name evidence="2" type="ORF">BN2614_LOCUS2</name>
</gene>